<comment type="subcellular location">
    <subcellularLocation>
        <location evidence="1">Cytoplasm</location>
    </subcellularLocation>
    <subcellularLocation>
        <location evidence="1">Nucleus</location>
    </subcellularLocation>
</comment>
<comment type="function">
    <text evidence="1">Acts as a co-chaperone for HSP90.</text>
</comment>
<sequence>MENSHFLPPKIVLYEVNFELYDEINVEVWRARSVYVYETVYVTKKANEKWWSRLLKQDGKPPVFLKVDWDKWVDEDEENEHAGVDFDGMDFSKLDMGEDDYDMDESKDEKEEVQAKEEAKIEEEGEQAAMDAQEVQA</sequence>
<dbReference type="Gene3D" id="2.60.40.790">
    <property type="match status" value="1"/>
</dbReference>
<dbReference type="PANTHER" id="PTHR22932:SF10">
    <property type="entry name" value="CO-CHAPERONE PROTEIN P23"/>
    <property type="match status" value="1"/>
</dbReference>
<feature type="region of interest" description="Disordered" evidence="2">
    <location>
        <begin position="80"/>
        <end position="137"/>
    </location>
</feature>
<gene>
    <name evidence="3" type="ORF">IFM89_039525</name>
</gene>
<name>A0A835GY04_9MAGN</name>
<dbReference type="GO" id="GO:0006457">
    <property type="term" value="P:protein folding"/>
    <property type="evidence" value="ECO:0007669"/>
    <property type="project" value="TreeGrafter"/>
</dbReference>
<dbReference type="GO" id="GO:0005634">
    <property type="term" value="C:nucleus"/>
    <property type="evidence" value="ECO:0007669"/>
    <property type="project" value="UniProtKB-SubCell"/>
</dbReference>
<dbReference type="InterPro" id="IPR008978">
    <property type="entry name" value="HSP20-like_chaperone"/>
</dbReference>
<evidence type="ECO:0000313" key="3">
    <source>
        <dbReference type="EMBL" id="KAF9587278.1"/>
    </source>
</evidence>
<dbReference type="GO" id="GO:0005829">
    <property type="term" value="C:cytosol"/>
    <property type="evidence" value="ECO:0007669"/>
    <property type="project" value="TreeGrafter"/>
</dbReference>
<keyword evidence="1" id="KW-0539">Nucleus</keyword>
<comment type="similarity">
    <text evidence="1">Belongs to the p23/wos2 family.</text>
</comment>
<dbReference type="Proteomes" id="UP000631114">
    <property type="component" value="Unassembled WGS sequence"/>
</dbReference>
<feature type="compositionally biased region" description="Basic and acidic residues" evidence="2">
    <location>
        <begin position="80"/>
        <end position="96"/>
    </location>
</feature>
<keyword evidence="1" id="KW-0963">Cytoplasm</keyword>
<comment type="caution">
    <text evidence="3">The sequence shown here is derived from an EMBL/GenBank/DDBJ whole genome shotgun (WGS) entry which is preliminary data.</text>
</comment>
<feature type="compositionally biased region" description="Basic and acidic residues" evidence="2">
    <location>
        <begin position="107"/>
        <end position="119"/>
    </location>
</feature>
<dbReference type="OrthoDB" id="1564555at2759"/>
<accession>A0A835GY04</accession>
<dbReference type="EMBL" id="JADFTS010000012">
    <property type="protein sequence ID" value="KAF9587278.1"/>
    <property type="molecule type" value="Genomic_DNA"/>
</dbReference>
<evidence type="ECO:0000313" key="4">
    <source>
        <dbReference type="Proteomes" id="UP000631114"/>
    </source>
</evidence>
<keyword evidence="1" id="KW-0143">Chaperone</keyword>
<evidence type="ECO:0000256" key="1">
    <source>
        <dbReference type="RuleBase" id="RU369032"/>
    </source>
</evidence>
<dbReference type="PANTHER" id="PTHR22932">
    <property type="entry name" value="TELOMERASE-BINDING PROTEIN P23 HSP90 CO-CHAPERONE"/>
    <property type="match status" value="1"/>
</dbReference>
<evidence type="ECO:0000256" key="2">
    <source>
        <dbReference type="SAM" id="MobiDB-lite"/>
    </source>
</evidence>
<proteinExistence type="inferred from homology"/>
<dbReference type="GO" id="GO:0051879">
    <property type="term" value="F:Hsp90 protein binding"/>
    <property type="evidence" value="ECO:0007669"/>
    <property type="project" value="UniProtKB-UniRule"/>
</dbReference>
<comment type="subunit">
    <text evidence="1">Interacts with HSP90 in an ATP-dependent manner.</text>
</comment>
<keyword evidence="4" id="KW-1185">Reference proteome</keyword>
<protein>
    <recommendedName>
        <fullName evidence="1">Co-chaperone protein p23</fullName>
    </recommendedName>
</protein>
<feature type="compositionally biased region" description="Acidic residues" evidence="2">
    <location>
        <begin position="97"/>
        <end position="106"/>
    </location>
</feature>
<dbReference type="GO" id="GO:0051131">
    <property type="term" value="P:chaperone-mediated protein complex assembly"/>
    <property type="evidence" value="ECO:0007669"/>
    <property type="project" value="TreeGrafter"/>
</dbReference>
<dbReference type="SUPFAM" id="SSF49764">
    <property type="entry name" value="HSP20-like chaperones"/>
    <property type="match status" value="1"/>
</dbReference>
<dbReference type="AlphaFoldDB" id="A0A835GY04"/>
<organism evidence="3 4">
    <name type="scientific">Coptis chinensis</name>
    <dbReference type="NCBI Taxonomy" id="261450"/>
    <lineage>
        <taxon>Eukaryota</taxon>
        <taxon>Viridiplantae</taxon>
        <taxon>Streptophyta</taxon>
        <taxon>Embryophyta</taxon>
        <taxon>Tracheophyta</taxon>
        <taxon>Spermatophyta</taxon>
        <taxon>Magnoliopsida</taxon>
        <taxon>Ranunculales</taxon>
        <taxon>Ranunculaceae</taxon>
        <taxon>Coptidoideae</taxon>
        <taxon>Coptis</taxon>
    </lineage>
</organism>
<dbReference type="InterPro" id="IPR045250">
    <property type="entry name" value="p23-like"/>
</dbReference>
<reference evidence="3 4" key="1">
    <citation type="submission" date="2020-10" db="EMBL/GenBank/DDBJ databases">
        <title>The Coptis chinensis genome and diversification of protoberbering-type alkaloids.</title>
        <authorList>
            <person name="Wang B."/>
            <person name="Shu S."/>
            <person name="Song C."/>
            <person name="Liu Y."/>
        </authorList>
    </citation>
    <scope>NUCLEOTIDE SEQUENCE [LARGE SCALE GENOMIC DNA]</scope>
    <source>
        <strain evidence="3">HL-2020</strain>
        <tissue evidence="3">Leaf</tissue>
    </source>
</reference>
<dbReference type="GO" id="GO:0051087">
    <property type="term" value="F:protein-folding chaperone binding"/>
    <property type="evidence" value="ECO:0007669"/>
    <property type="project" value="TreeGrafter"/>
</dbReference>